<accession>A0A4R1KBZ0</accession>
<dbReference type="PANTHER" id="PTHR30506:SF3">
    <property type="entry name" value="UPF0126 INNER MEMBRANE PROTEIN YADS-RELATED"/>
    <property type="match status" value="1"/>
</dbReference>
<dbReference type="Proteomes" id="UP000294614">
    <property type="component" value="Unassembled WGS sequence"/>
</dbReference>
<dbReference type="InterPro" id="IPR005115">
    <property type="entry name" value="Gly_transporter"/>
</dbReference>
<comment type="similarity">
    <text evidence="2">Belongs to the UPF0126 family.</text>
</comment>
<evidence type="ECO:0000313" key="9">
    <source>
        <dbReference type="EMBL" id="TCK61637.1"/>
    </source>
</evidence>
<dbReference type="AlphaFoldDB" id="A0A4R1KBZ0"/>
<feature type="transmembrane region" description="Helical" evidence="7">
    <location>
        <begin position="6"/>
        <end position="23"/>
    </location>
</feature>
<sequence length="202" mass="21491">MTILYALDLLGTFAFAVSGALAGVRKKLDLYGVTFLAIVTAVGGGTLRDTMLGRVPPFVFKDSNYLFLSIGAAMLVILFHSHVKRSYNLLVVMDALGLGLFNVMGINIALSSGVGYVGSMIFGVMTGTVGGMIRDVLINATPLVLTREVYASACIIGGALYCTLHHFGVDQSLNAAVSALLVFAVRMITLKLEFHLPRAGER</sequence>
<proteinExistence type="inferred from homology"/>
<keyword evidence="5 7" id="KW-1133">Transmembrane helix</keyword>
<keyword evidence="10" id="KW-1185">Reference proteome</keyword>
<feature type="transmembrane region" description="Helical" evidence="7">
    <location>
        <begin position="149"/>
        <end position="167"/>
    </location>
</feature>
<feature type="transmembrane region" description="Helical" evidence="7">
    <location>
        <begin position="87"/>
        <end position="110"/>
    </location>
</feature>
<name>A0A4R1KBZ0_9BACT</name>
<feature type="transmembrane region" description="Helical" evidence="7">
    <location>
        <begin position="116"/>
        <end position="137"/>
    </location>
</feature>
<evidence type="ECO:0000256" key="7">
    <source>
        <dbReference type="SAM" id="Phobius"/>
    </source>
</evidence>
<evidence type="ECO:0000256" key="1">
    <source>
        <dbReference type="ARBA" id="ARBA00004651"/>
    </source>
</evidence>
<protein>
    <submittedName>
        <fullName evidence="9">Putative membrane protein YeiH</fullName>
    </submittedName>
</protein>
<feature type="transmembrane region" description="Helical" evidence="7">
    <location>
        <begin position="63"/>
        <end position="80"/>
    </location>
</feature>
<evidence type="ECO:0000256" key="4">
    <source>
        <dbReference type="ARBA" id="ARBA00022692"/>
    </source>
</evidence>
<dbReference type="RefSeq" id="WP_132871083.1">
    <property type="nucleotide sequence ID" value="NZ_JAJUHT010000003.1"/>
</dbReference>
<feature type="domain" description="Glycine transporter" evidence="8">
    <location>
        <begin position="6"/>
        <end position="80"/>
    </location>
</feature>
<reference evidence="9 10" key="1">
    <citation type="submission" date="2019-03" db="EMBL/GenBank/DDBJ databases">
        <title>Genomic Encyclopedia of Type Strains, Phase IV (KMG-IV): sequencing the most valuable type-strain genomes for metagenomic binning, comparative biology and taxonomic classification.</title>
        <authorList>
            <person name="Goeker M."/>
        </authorList>
    </citation>
    <scope>NUCLEOTIDE SEQUENCE [LARGE SCALE GENOMIC DNA]</scope>
    <source>
        <strain evidence="9 10">DSM 24984</strain>
    </source>
</reference>
<gene>
    <name evidence="9" type="ORF">C8D98_0139</name>
</gene>
<dbReference type="OrthoDB" id="9791874at2"/>
<comment type="caution">
    <text evidence="9">The sequence shown here is derived from an EMBL/GenBank/DDBJ whole genome shotgun (WGS) entry which is preliminary data.</text>
</comment>
<feature type="domain" description="Glycine transporter" evidence="8">
    <location>
        <begin position="92"/>
        <end position="165"/>
    </location>
</feature>
<evidence type="ECO:0000256" key="3">
    <source>
        <dbReference type="ARBA" id="ARBA00022475"/>
    </source>
</evidence>
<dbReference type="EMBL" id="SMGG01000003">
    <property type="protein sequence ID" value="TCK61637.1"/>
    <property type="molecule type" value="Genomic_DNA"/>
</dbReference>
<dbReference type="GO" id="GO:0005886">
    <property type="term" value="C:plasma membrane"/>
    <property type="evidence" value="ECO:0007669"/>
    <property type="project" value="UniProtKB-SubCell"/>
</dbReference>
<evidence type="ECO:0000256" key="2">
    <source>
        <dbReference type="ARBA" id="ARBA00008193"/>
    </source>
</evidence>
<evidence type="ECO:0000256" key="5">
    <source>
        <dbReference type="ARBA" id="ARBA00022989"/>
    </source>
</evidence>
<keyword evidence="3" id="KW-1003">Cell membrane</keyword>
<organism evidence="9 10">
    <name type="scientific">Seleniivibrio woodruffii</name>
    <dbReference type="NCBI Taxonomy" id="1078050"/>
    <lineage>
        <taxon>Bacteria</taxon>
        <taxon>Pseudomonadati</taxon>
        <taxon>Deferribacterota</taxon>
        <taxon>Deferribacteres</taxon>
        <taxon>Deferribacterales</taxon>
        <taxon>Geovibrionaceae</taxon>
        <taxon>Seleniivibrio</taxon>
    </lineage>
</organism>
<comment type="subcellular location">
    <subcellularLocation>
        <location evidence="1">Cell membrane</location>
        <topology evidence="1">Multi-pass membrane protein</topology>
    </subcellularLocation>
</comment>
<evidence type="ECO:0000256" key="6">
    <source>
        <dbReference type="ARBA" id="ARBA00023136"/>
    </source>
</evidence>
<evidence type="ECO:0000313" key="10">
    <source>
        <dbReference type="Proteomes" id="UP000294614"/>
    </source>
</evidence>
<feature type="transmembrane region" description="Helical" evidence="7">
    <location>
        <begin position="173"/>
        <end position="192"/>
    </location>
</feature>
<evidence type="ECO:0000259" key="8">
    <source>
        <dbReference type="Pfam" id="PF03458"/>
    </source>
</evidence>
<keyword evidence="4 7" id="KW-0812">Transmembrane</keyword>
<keyword evidence="6 7" id="KW-0472">Membrane</keyword>
<dbReference type="PANTHER" id="PTHR30506">
    <property type="entry name" value="INNER MEMBRANE PROTEIN"/>
    <property type="match status" value="1"/>
</dbReference>
<dbReference type="Pfam" id="PF03458">
    <property type="entry name" value="Gly_transporter"/>
    <property type="match status" value="2"/>
</dbReference>
<feature type="transmembrane region" description="Helical" evidence="7">
    <location>
        <begin position="30"/>
        <end position="47"/>
    </location>
</feature>